<dbReference type="KEGG" id="thas:C6Y53_00605"/>
<dbReference type="EMBL" id="CP027665">
    <property type="protein sequence ID" value="AVO36356.1"/>
    <property type="molecule type" value="Genomic_DNA"/>
</dbReference>
<dbReference type="RefSeq" id="WP_106470671.1">
    <property type="nucleotide sequence ID" value="NZ_CP027665.1"/>
</dbReference>
<evidence type="ECO:0000256" key="1">
    <source>
        <dbReference type="SAM" id="Coils"/>
    </source>
</evidence>
<evidence type="ECO:0000313" key="2">
    <source>
        <dbReference type="EMBL" id="AVO36356.1"/>
    </source>
</evidence>
<organism evidence="2 3">
    <name type="scientific">Pukyongiella litopenaei</name>
    <dbReference type="NCBI Taxonomy" id="2605946"/>
    <lineage>
        <taxon>Bacteria</taxon>
        <taxon>Pseudomonadati</taxon>
        <taxon>Pseudomonadota</taxon>
        <taxon>Alphaproteobacteria</taxon>
        <taxon>Rhodobacterales</taxon>
        <taxon>Paracoccaceae</taxon>
        <taxon>Pukyongiella</taxon>
    </lineage>
</organism>
<evidence type="ECO:0000313" key="3">
    <source>
        <dbReference type="Proteomes" id="UP000237655"/>
    </source>
</evidence>
<name>A0A2S0MKG4_9RHOB</name>
<proteinExistence type="predicted"/>
<keyword evidence="3" id="KW-1185">Reference proteome</keyword>
<dbReference type="Proteomes" id="UP000237655">
    <property type="component" value="Chromosome"/>
</dbReference>
<protein>
    <submittedName>
        <fullName evidence="2">Uncharacterized protein</fullName>
    </submittedName>
</protein>
<sequence length="494" mass="52508">MAELADEFGGKVDGELIRAADWNGLIAAIETRFDSLRSDLSDARARIDANAADLQAAQGQIEDLQDLATLVRTRYRQLQLSTTRSRFAIGERAEIVARVTDFDGNPLDLSNPNRRPWVDFVTVWGSLKAAPGFTSRAGTGGKTVAVRVNADGEARAMLREETGVSFDEEEELEISAVLATTISGNSVADAFLAASTPAASEIAQAYQVVTNAYERSDTMVMRNYLDGIYLNNPTRTYIPLAPTFTLNWHDEYATVMAFVKPDDSPGTADSAMAAGSIRVTFRDWVYPWIITQYLPPTPPLVDGYVANFTPLILEGLEPAVLGIFNTIQAEVQPLGLLGQQRQYAAAMEAINVLPAAGQPEYFQAMVANVAGGLTVQQGMVYSAAMSPGMAEATGAAKAVAGAGVRGEKAAGAVAATVAAETATSVAAAENRILGQVRAENTKLTNDLLGETGPVRRAETMALDAASKVEKVNVELGRKAGMELVGQLLAARDLG</sequence>
<feature type="coiled-coil region" evidence="1">
    <location>
        <begin position="26"/>
        <end position="67"/>
    </location>
</feature>
<gene>
    <name evidence="2" type="ORF">C6Y53_00605</name>
</gene>
<dbReference type="AlphaFoldDB" id="A0A2S0MKG4"/>
<reference evidence="3" key="1">
    <citation type="submission" date="2018-03" db="EMBL/GenBank/DDBJ databases">
        <title>Genomic analysis of the strain SH-1 isolated from shrimp intestine.</title>
        <authorList>
            <person name="Kim Y.-S."/>
            <person name="Kim S.-E."/>
            <person name="Kim K.-H."/>
        </authorList>
    </citation>
    <scope>NUCLEOTIDE SEQUENCE [LARGE SCALE GENOMIC DNA]</scope>
    <source>
        <strain evidence="3">SH-1</strain>
    </source>
</reference>
<accession>A0A2S0MKG4</accession>
<keyword evidence="1" id="KW-0175">Coiled coil</keyword>